<evidence type="ECO:0000256" key="1">
    <source>
        <dbReference type="SAM" id="MobiDB-lite"/>
    </source>
</evidence>
<dbReference type="Proteomes" id="UP000703269">
    <property type="component" value="Unassembled WGS sequence"/>
</dbReference>
<feature type="region of interest" description="Disordered" evidence="1">
    <location>
        <begin position="1"/>
        <end position="21"/>
    </location>
</feature>
<protein>
    <submittedName>
        <fullName evidence="2">Uncharacterized protein</fullName>
    </submittedName>
</protein>
<gene>
    <name evidence="2" type="ORF">PsYK624_166360</name>
</gene>
<reference evidence="2 3" key="1">
    <citation type="submission" date="2021-08" db="EMBL/GenBank/DDBJ databases">
        <title>Draft Genome Sequence of Phanerochaete sordida strain YK-624.</title>
        <authorList>
            <person name="Mori T."/>
            <person name="Dohra H."/>
            <person name="Suzuki T."/>
            <person name="Kawagishi H."/>
            <person name="Hirai H."/>
        </authorList>
    </citation>
    <scope>NUCLEOTIDE SEQUENCE [LARGE SCALE GENOMIC DNA]</scope>
    <source>
        <strain evidence="2 3">YK-624</strain>
    </source>
</reference>
<evidence type="ECO:0000313" key="3">
    <source>
        <dbReference type="Proteomes" id="UP000703269"/>
    </source>
</evidence>
<organism evidence="2 3">
    <name type="scientific">Phanerochaete sordida</name>
    <dbReference type="NCBI Taxonomy" id="48140"/>
    <lineage>
        <taxon>Eukaryota</taxon>
        <taxon>Fungi</taxon>
        <taxon>Dikarya</taxon>
        <taxon>Basidiomycota</taxon>
        <taxon>Agaricomycotina</taxon>
        <taxon>Agaricomycetes</taxon>
        <taxon>Polyporales</taxon>
        <taxon>Phanerochaetaceae</taxon>
        <taxon>Phanerochaete</taxon>
    </lineage>
</organism>
<keyword evidence="3" id="KW-1185">Reference proteome</keyword>
<dbReference type="AlphaFoldDB" id="A0A9P3GWW5"/>
<accession>A0A9P3GWW5</accession>
<feature type="compositionally biased region" description="Low complexity" evidence="1">
    <location>
        <begin position="9"/>
        <end position="21"/>
    </location>
</feature>
<dbReference type="EMBL" id="BPQB01000147">
    <property type="protein sequence ID" value="GJF00351.1"/>
    <property type="molecule type" value="Genomic_DNA"/>
</dbReference>
<evidence type="ECO:0000313" key="2">
    <source>
        <dbReference type="EMBL" id="GJF00351.1"/>
    </source>
</evidence>
<feature type="region of interest" description="Disordered" evidence="1">
    <location>
        <begin position="52"/>
        <end position="71"/>
    </location>
</feature>
<name>A0A9P3GWW5_9APHY</name>
<comment type="caution">
    <text evidence="2">The sequence shown here is derived from an EMBL/GenBank/DDBJ whole genome shotgun (WGS) entry which is preliminary data.</text>
</comment>
<feature type="compositionally biased region" description="Basic and acidic residues" evidence="1">
    <location>
        <begin position="55"/>
        <end position="65"/>
    </location>
</feature>
<sequence length="118" mass="12659">MRRAGGQTGATTGSGTQAHTGCDNTRLVLSSVQDTCRTALHRNPVREGCCTLSDRPSRTSPRELGCDDGGGWDSGRGRRSGFRARVYDEDIGLLLQSHDLHCANCYLGPLRSHPTTAS</sequence>
<proteinExistence type="predicted"/>